<protein>
    <submittedName>
        <fullName evidence="4">NAD(P)-dependent oxidoreductase</fullName>
    </submittedName>
</protein>
<reference evidence="4 5" key="1">
    <citation type="journal article" date="2018" name="Nat. Biotechnol.">
        <title>A standardized bacterial taxonomy based on genome phylogeny substantially revises the tree of life.</title>
        <authorList>
            <person name="Parks D.H."/>
            <person name="Chuvochina M."/>
            <person name="Waite D.W."/>
            <person name="Rinke C."/>
            <person name="Skarshewski A."/>
            <person name="Chaumeil P.A."/>
            <person name="Hugenholtz P."/>
        </authorList>
    </citation>
    <scope>NUCLEOTIDE SEQUENCE [LARGE SCALE GENOMIC DNA]</scope>
    <source>
        <strain evidence="4">UBA10707</strain>
    </source>
</reference>
<dbReference type="SUPFAM" id="SSF51735">
    <property type="entry name" value="NAD(P)-binding Rossmann-fold domains"/>
    <property type="match status" value="1"/>
</dbReference>
<dbReference type="AlphaFoldDB" id="A0A356LEA0"/>
<dbReference type="GO" id="GO:0016614">
    <property type="term" value="F:oxidoreductase activity, acting on CH-OH group of donors"/>
    <property type="evidence" value="ECO:0007669"/>
    <property type="project" value="UniProtKB-ARBA"/>
</dbReference>
<gene>
    <name evidence="4" type="ORF">DD666_06810</name>
</gene>
<accession>A0A356LEA0</accession>
<dbReference type="PANTHER" id="PTHR48107">
    <property type="entry name" value="NADPH-DEPENDENT ALDEHYDE REDUCTASE-LIKE PROTEIN, CHLOROPLASTIC-RELATED"/>
    <property type="match status" value="1"/>
</dbReference>
<organism evidence="4 5">
    <name type="scientific">Advenella kashmirensis</name>
    <dbReference type="NCBI Taxonomy" id="310575"/>
    <lineage>
        <taxon>Bacteria</taxon>
        <taxon>Pseudomonadati</taxon>
        <taxon>Pseudomonadota</taxon>
        <taxon>Betaproteobacteria</taxon>
        <taxon>Burkholderiales</taxon>
        <taxon>Alcaligenaceae</taxon>
    </lineage>
</organism>
<feature type="compositionally biased region" description="Polar residues" evidence="3">
    <location>
        <begin position="1"/>
        <end position="13"/>
    </location>
</feature>
<dbReference type="InterPro" id="IPR036291">
    <property type="entry name" value="NAD(P)-bd_dom_sf"/>
</dbReference>
<dbReference type="EMBL" id="DOEK01000016">
    <property type="protein sequence ID" value="HBP29108.1"/>
    <property type="molecule type" value="Genomic_DNA"/>
</dbReference>
<evidence type="ECO:0000256" key="3">
    <source>
        <dbReference type="SAM" id="MobiDB-lite"/>
    </source>
</evidence>
<keyword evidence="2" id="KW-0560">Oxidoreductase</keyword>
<dbReference type="Gene3D" id="3.40.50.720">
    <property type="entry name" value="NAD(P)-binding Rossmann-like Domain"/>
    <property type="match status" value="1"/>
</dbReference>
<dbReference type="InterPro" id="IPR002347">
    <property type="entry name" value="SDR_fam"/>
</dbReference>
<dbReference type="PRINTS" id="PR00080">
    <property type="entry name" value="SDRFAMILY"/>
</dbReference>
<dbReference type="PANTHER" id="PTHR48107:SF16">
    <property type="entry name" value="NADPH-DEPENDENT ALDEHYDE REDUCTASE 1, CHLOROPLASTIC"/>
    <property type="match status" value="1"/>
</dbReference>
<dbReference type="Pfam" id="PF13561">
    <property type="entry name" value="adh_short_C2"/>
    <property type="match status" value="1"/>
</dbReference>
<evidence type="ECO:0000256" key="1">
    <source>
        <dbReference type="ARBA" id="ARBA00006484"/>
    </source>
</evidence>
<dbReference type="FunFam" id="3.40.50.720:FF:000084">
    <property type="entry name" value="Short-chain dehydrogenase reductase"/>
    <property type="match status" value="1"/>
</dbReference>
<dbReference type="InterPro" id="IPR020904">
    <property type="entry name" value="Sc_DH/Rdtase_CS"/>
</dbReference>
<dbReference type="Proteomes" id="UP000264036">
    <property type="component" value="Unassembled WGS sequence"/>
</dbReference>
<evidence type="ECO:0000313" key="5">
    <source>
        <dbReference type="Proteomes" id="UP000264036"/>
    </source>
</evidence>
<evidence type="ECO:0000313" key="4">
    <source>
        <dbReference type="EMBL" id="HBP29108.1"/>
    </source>
</evidence>
<comment type="similarity">
    <text evidence="1">Belongs to the short-chain dehydrogenases/reductases (SDR) family.</text>
</comment>
<proteinExistence type="inferred from homology"/>
<feature type="region of interest" description="Disordered" evidence="3">
    <location>
        <begin position="1"/>
        <end position="31"/>
    </location>
</feature>
<dbReference type="PROSITE" id="PS00061">
    <property type="entry name" value="ADH_SHORT"/>
    <property type="match status" value="1"/>
</dbReference>
<evidence type="ECO:0000256" key="2">
    <source>
        <dbReference type="ARBA" id="ARBA00023002"/>
    </source>
</evidence>
<dbReference type="NCBIfam" id="NF005214">
    <property type="entry name" value="PRK06701.1"/>
    <property type="match status" value="1"/>
</dbReference>
<dbReference type="PRINTS" id="PR00081">
    <property type="entry name" value="GDHRDH"/>
</dbReference>
<name>A0A356LEA0_9BURK</name>
<sequence length="283" mass="30462">MTQTMPAQEQQVQPGRESKMHPAPVYDDPHYKSAGKLQDKVALITGGDSGIGRATTIAFAKEGARVAIVYLEEDHDAKETQQCAQAYGSEVLLIKGDIGDVAFAKKCVNDTFEHFGKLDILVNNAGEQHTAAEPEDISHEQLVRTFQTNFFSIVTITLEALKVMREGASIINTSSITAFKGNPDLIDYSATKGAITSFTRSLSTKIVDRQIRVNSVAPGPIWTPLIPASFSADKVAKFGKDTPMGRPGQPFELAPAYVYLASADSSYVTGQTIHVNGGTVLNG</sequence>
<comment type="caution">
    <text evidence="4">The sequence shown here is derived from an EMBL/GenBank/DDBJ whole genome shotgun (WGS) entry which is preliminary data.</text>
</comment>